<evidence type="ECO:0000313" key="1">
    <source>
        <dbReference type="EMBL" id="CCG58560.1"/>
    </source>
</evidence>
<dbReference type="GeneID" id="68918238"/>
<dbReference type="CTD" id="68918238"/>
<protein>
    <submittedName>
        <fullName evidence="1">Protein CBG26773</fullName>
    </submittedName>
</protein>
<dbReference type="Proteomes" id="UP000008549">
    <property type="component" value="Unassembled WGS sequence"/>
</dbReference>
<sequence length="67" mass="7939">MTINASQRICYHSEYLVEFKKKIPKKIFQELEPTCPRSAHIQLNQYTKGAYERPAHCFLITPPRARF</sequence>
<dbReference type="AlphaFoldDB" id="H8WH36"/>
<keyword evidence="2" id="KW-1185">Reference proteome</keyword>
<gene>
    <name evidence="1" type="ORF">CBG26773</name>
    <name evidence="1" type="ORF">CBG_26773</name>
</gene>
<organism evidence="1 2">
    <name type="scientific">Caenorhabditis briggsae</name>
    <dbReference type="NCBI Taxonomy" id="6238"/>
    <lineage>
        <taxon>Eukaryota</taxon>
        <taxon>Metazoa</taxon>
        <taxon>Ecdysozoa</taxon>
        <taxon>Nematoda</taxon>
        <taxon>Chromadorea</taxon>
        <taxon>Rhabditida</taxon>
        <taxon>Rhabditina</taxon>
        <taxon>Rhabditomorpha</taxon>
        <taxon>Rhabditoidea</taxon>
        <taxon>Rhabditidae</taxon>
        <taxon>Peloderinae</taxon>
        <taxon>Caenorhabditis</taxon>
    </lineage>
</organism>
<reference evidence="1 2" key="1">
    <citation type="journal article" date="2003" name="PLoS Biol.">
        <title>The genome sequence of Caenorhabditis briggsae: a platform for comparative genomics.</title>
        <authorList>
            <person name="Stein L.D."/>
            <person name="Bao Z."/>
            <person name="Blasiar D."/>
            <person name="Blumenthal T."/>
            <person name="Brent M.R."/>
            <person name="Chen N."/>
            <person name="Chinwalla A."/>
            <person name="Clarke L."/>
            <person name="Clee C."/>
            <person name="Coghlan A."/>
            <person name="Coulson A."/>
            <person name="D'Eustachio P."/>
            <person name="Fitch D.H."/>
            <person name="Fulton L.A."/>
            <person name="Fulton R.E."/>
            <person name="Griffiths-Jones S."/>
            <person name="Harris T.W."/>
            <person name="Hillier L.W."/>
            <person name="Kamath R."/>
            <person name="Kuwabara P.E."/>
            <person name="Mardis E.R."/>
            <person name="Marra M.A."/>
            <person name="Miner T.L."/>
            <person name="Minx P."/>
            <person name="Mullikin J.C."/>
            <person name="Plumb R.W."/>
            <person name="Rogers J."/>
            <person name="Schein J.E."/>
            <person name="Sohrmann M."/>
            <person name="Spieth J."/>
            <person name="Stajich J.E."/>
            <person name="Wei C."/>
            <person name="Willey D."/>
            <person name="Wilson R.K."/>
            <person name="Durbin R."/>
            <person name="Waterston R.H."/>
        </authorList>
    </citation>
    <scope>NUCLEOTIDE SEQUENCE [LARGE SCALE GENOMIC DNA]</scope>
    <source>
        <strain evidence="1 2">AF16</strain>
    </source>
</reference>
<evidence type="ECO:0000313" key="2">
    <source>
        <dbReference type="Proteomes" id="UP000008549"/>
    </source>
</evidence>
<dbReference type="EMBL" id="HE601213">
    <property type="protein sequence ID" value="CCG58560.1"/>
    <property type="molecule type" value="Genomic_DNA"/>
</dbReference>
<accession>H8WH36</accession>
<dbReference type="RefSeq" id="XP_045100840.1">
    <property type="nucleotide sequence ID" value="XM_045240785.1"/>
</dbReference>
<dbReference type="InParanoid" id="H8WH36"/>
<name>H8WH36_CAEBR</name>
<reference evidence="1 2" key="2">
    <citation type="journal article" date="2011" name="PLoS Genet.">
        <title>Caenorhabditis briggsae recombinant inbred line genotypes reveal inter-strain incompatibility and the evolution of recombination.</title>
        <authorList>
            <person name="Ross J.A."/>
            <person name="Koboldt D.C."/>
            <person name="Staisch J.E."/>
            <person name="Chamberlin H.M."/>
            <person name="Gupta B.P."/>
            <person name="Miller R.D."/>
            <person name="Baird S.E."/>
            <person name="Haag E.S."/>
        </authorList>
    </citation>
    <scope>NUCLEOTIDE SEQUENCE [LARGE SCALE GENOMIC DNA]</scope>
    <source>
        <strain evidence="1 2">AF16</strain>
    </source>
</reference>
<dbReference type="KEGG" id="cbr:CBG_26773"/>
<proteinExistence type="predicted"/>